<proteinExistence type="predicted"/>
<keyword evidence="3 6" id="KW-0812">Transmembrane</keyword>
<organism evidence="7 8">
    <name type="scientific">Crenobacter intestini</name>
    <dbReference type="NCBI Taxonomy" id="2563443"/>
    <lineage>
        <taxon>Bacteria</taxon>
        <taxon>Pseudomonadati</taxon>
        <taxon>Pseudomonadota</taxon>
        <taxon>Betaproteobacteria</taxon>
        <taxon>Neisseriales</taxon>
        <taxon>Neisseriaceae</taxon>
        <taxon>Crenobacter</taxon>
    </lineage>
</organism>
<sequence>MKQLRQYLLSRFVAASIFTLIALVGLYAFFDVIKELPRVGRGDYDAAAMLAYVALLMPGHAYELMPLAVLIGCMVAMTQLATTSEYAAIRTAGVSLGQVARTLLLFGAFAATAALLLGEFGAPWSERTAERFKLERTQSLVTREFSSGVWAKDDNNFINIDEMLPDTTLRKVRIYTYDAAFSLTRQRYAESGRYVGDGVWELTGVRDSTITPDRILVKDYPTLEWKSVLQPDILSVLLVVPEQMSAYNLFSYIEHLKANHQKTQRYEIALWSKLFYPLACISMALVALAFTPVQSRHSEMGIKLFTGICLGITFHFSNRLFGHLGLLYDWNPILSATVPSLVFLIAGLFAISRQEKR</sequence>
<feature type="transmembrane region" description="Helical" evidence="6">
    <location>
        <begin position="274"/>
        <end position="293"/>
    </location>
</feature>
<feature type="transmembrane region" description="Helical" evidence="6">
    <location>
        <begin position="12"/>
        <end position="30"/>
    </location>
</feature>
<evidence type="ECO:0000256" key="6">
    <source>
        <dbReference type="SAM" id="Phobius"/>
    </source>
</evidence>
<dbReference type="EMBL" id="STGJ01000001">
    <property type="protein sequence ID" value="TIC87063.1"/>
    <property type="molecule type" value="Genomic_DNA"/>
</dbReference>
<dbReference type="InterPro" id="IPR005495">
    <property type="entry name" value="LptG/LptF_permease"/>
</dbReference>
<evidence type="ECO:0000313" key="8">
    <source>
        <dbReference type="Proteomes" id="UP000308891"/>
    </source>
</evidence>
<dbReference type="PANTHER" id="PTHR33529">
    <property type="entry name" value="SLR0882 PROTEIN-RELATED"/>
    <property type="match status" value="1"/>
</dbReference>
<reference evidence="7 8" key="1">
    <citation type="submission" date="2019-04" db="EMBL/GenBank/DDBJ databases">
        <title>Crenobacter sp. nov.</title>
        <authorList>
            <person name="Shi S."/>
        </authorList>
    </citation>
    <scope>NUCLEOTIDE SEQUENCE [LARGE SCALE GENOMIC DNA]</scope>
    <source>
        <strain evidence="7 8">GY 70310</strain>
    </source>
</reference>
<protein>
    <submittedName>
        <fullName evidence="7">LPS export ABC transporter permease LptG</fullName>
    </submittedName>
</protein>
<dbReference type="GO" id="GO:0055085">
    <property type="term" value="P:transmembrane transport"/>
    <property type="evidence" value="ECO:0007669"/>
    <property type="project" value="InterPro"/>
</dbReference>
<dbReference type="AlphaFoldDB" id="A0A4V4N964"/>
<dbReference type="NCBIfam" id="TIGR04408">
    <property type="entry name" value="LptG_lptG"/>
    <property type="match status" value="1"/>
</dbReference>
<dbReference type="Pfam" id="PF03739">
    <property type="entry name" value="LptF_LptG"/>
    <property type="match status" value="1"/>
</dbReference>
<keyword evidence="5 6" id="KW-0472">Membrane</keyword>
<evidence type="ECO:0000256" key="4">
    <source>
        <dbReference type="ARBA" id="ARBA00022989"/>
    </source>
</evidence>
<evidence type="ECO:0000256" key="3">
    <source>
        <dbReference type="ARBA" id="ARBA00022692"/>
    </source>
</evidence>
<keyword evidence="4 6" id="KW-1133">Transmembrane helix</keyword>
<comment type="subcellular location">
    <subcellularLocation>
        <location evidence="1">Cell membrane</location>
        <topology evidence="1">Multi-pass membrane protein</topology>
    </subcellularLocation>
</comment>
<dbReference type="PANTHER" id="PTHR33529:SF2">
    <property type="entry name" value="LIPOPOLYSACCHARIDE EXPORT SYSTEM PERMEASE PROTEIN LPTG"/>
    <property type="match status" value="1"/>
</dbReference>
<evidence type="ECO:0000313" key="7">
    <source>
        <dbReference type="EMBL" id="TIC87063.1"/>
    </source>
</evidence>
<accession>A0A4V4N964</accession>
<feature type="transmembrane region" description="Helical" evidence="6">
    <location>
        <begin position="333"/>
        <end position="351"/>
    </location>
</feature>
<dbReference type="InterPro" id="IPR030923">
    <property type="entry name" value="LptG"/>
</dbReference>
<evidence type="ECO:0000256" key="1">
    <source>
        <dbReference type="ARBA" id="ARBA00004651"/>
    </source>
</evidence>
<gene>
    <name evidence="7" type="primary">lptG</name>
    <name evidence="7" type="ORF">E5K04_01195</name>
</gene>
<keyword evidence="8" id="KW-1185">Reference proteome</keyword>
<dbReference type="Proteomes" id="UP000308891">
    <property type="component" value="Unassembled WGS sequence"/>
</dbReference>
<evidence type="ECO:0000256" key="5">
    <source>
        <dbReference type="ARBA" id="ARBA00023136"/>
    </source>
</evidence>
<dbReference type="RefSeq" id="WP_136551074.1">
    <property type="nucleotide sequence ID" value="NZ_STGJ01000001.1"/>
</dbReference>
<dbReference type="GO" id="GO:0015920">
    <property type="term" value="P:lipopolysaccharide transport"/>
    <property type="evidence" value="ECO:0007669"/>
    <property type="project" value="TreeGrafter"/>
</dbReference>
<name>A0A4V4N964_9NEIS</name>
<dbReference type="GO" id="GO:0043190">
    <property type="term" value="C:ATP-binding cassette (ABC) transporter complex"/>
    <property type="evidence" value="ECO:0007669"/>
    <property type="project" value="InterPro"/>
</dbReference>
<dbReference type="OrthoDB" id="9776227at2"/>
<keyword evidence="2" id="KW-1003">Cell membrane</keyword>
<comment type="caution">
    <text evidence="7">The sequence shown here is derived from an EMBL/GenBank/DDBJ whole genome shotgun (WGS) entry which is preliminary data.</text>
</comment>
<evidence type="ECO:0000256" key="2">
    <source>
        <dbReference type="ARBA" id="ARBA00022475"/>
    </source>
</evidence>